<organism evidence="1 2">
    <name type="scientific">Bifidobacterium psychraerophilum</name>
    <dbReference type="NCBI Taxonomy" id="218140"/>
    <lineage>
        <taxon>Bacteria</taxon>
        <taxon>Bacillati</taxon>
        <taxon>Actinomycetota</taxon>
        <taxon>Actinomycetes</taxon>
        <taxon>Bifidobacteriales</taxon>
        <taxon>Bifidobacteriaceae</taxon>
        <taxon>Bifidobacterium</taxon>
    </lineage>
</organism>
<dbReference type="EMBL" id="JGZI01000005">
    <property type="protein sequence ID" value="KFI83805.1"/>
    <property type="molecule type" value="Genomic_DNA"/>
</dbReference>
<accession>A0A087CKK5</accession>
<proteinExistence type="predicted"/>
<sequence>MKMMQGYLDEYESVHLAAFGIEAWSASCRRTSGCASADVRGEDRLLSLSCSGSEKWNMRFAIWWRGTRL</sequence>
<dbReference type="Proteomes" id="UP000029050">
    <property type="component" value="Unassembled WGS sequence"/>
</dbReference>
<dbReference type="AlphaFoldDB" id="A0A087CKK5"/>
<evidence type="ECO:0000313" key="2">
    <source>
        <dbReference type="Proteomes" id="UP000029050"/>
    </source>
</evidence>
<name>A0A087CKK5_9BIFI</name>
<reference evidence="1 2" key="1">
    <citation type="submission" date="2014-03" db="EMBL/GenBank/DDBJ databases">
        <title>Genomics of Bifidobacteria.</title>
        <authorList>
            <person name="Ventura M."/>
            <person name="Milani C."/>
            <person name="Lugli G.A."/>
        </authorList>
    </citation>
    <scope>NUCLEOTIDE SEQUENCE [LARGE SCALE GENOMIC DNA]</scope>
    <source>
        <strain evidence="1 2">LMG 21775</strain>
    </source>
</reference>
<protein>
    <submittedName>
        <fullName evidence="1">Uncharacterized protein</fullName>
    </submittedName>
</protein>
<evidence type="ECO:0000313" key="1">
    <source>
        <dbReference type="EMBL" id="KFI83805.1"/>
    </source>
</evidence>
<gene>
    <name evidence="1" type="ORF">BPSY_0275</name>
</gene>
<comment type="caution">
    <text evidence="1">The sequence shown here is derived from an EMBL/GenBank/DDBJ whole genome shotgun (WGS) entry which is preliminary data.</text>
</comment>
<keyword evidence="2" id="KW-1185">Reference proteome</keyword>